<proteinExistence type="predicted"/>
<name>A0A0P0WZ93_ORYSJ</name>
<reference evidence="2" key="1">
    <citation type="journal article" date="2005" name="Nature">
        <title>The map-based sequence of the rice genome.</title>
        <authorList>
            <consortium name="International rice genome sequencing project (IRGSP)"/>
            <person name="Matsumoto T."/>
            <person name="Wu J."/>
            <person name="Kanamori H."/>
            <person name="Katayose Y."/>
            <person name="Fujisawa M."/>
            <person name="Namiki N."/>
            <person name="Mizuno H."/>
            <person name="Yamamoto K."/>
            <person name="Antonio B.A."/>
            <person name="Baba T."/>
            <person name="Sakata K."/>
            <person name="Nagamura Y."/>
            <person name="Aoki H."/>
            <person name="Arikawa K."/>
            <person name="Arita K."/>
            <person name="Bito T."/>
            <person name="Chiden Y."/>
            <person name="Fujitsuka N."/>
            <person name="Fukunaka R."/>
            <person name="Hamada M."/>
            <person name="Harada C."/>
            <person name="Hayashi A."/>
            <person name="Hijishita S."/>
            <person name="Honda M."/>
            <person name="Hosokawa S."/>
            <person name="Ichikawa Y."/>
            <person name="Idonuma A."/>
            <person name="Iijima M."/>
            <person name="Ikeda M."/>
            <person name="Ikeno M."/>
            <person name="Ito K."/>
            <person name="Ito S."/>
            <person name="Ito T."/>
            <person name="Ito Y."/>
            <person name="Ito Y."/>
            <person name="Iwabuchi A."/>
            <person name="Kamiya K."/>
            <person name="Karasawa W."/>
            <person name="Kurita K."/>
            <person name="Katagiri S."/>
            <person name="Kikuta A."/>
            <person name="Kobayashi H."/>
            <person name="Kobayashi N."/>
            <person name="Machita K."/>
            <person name="Maehara T."/>
            <person name="Masukawa M."/>
            <person name="Mizubayashi T."/>
            <person name="Mukai Y."/>
            <person name="Nagasaki H."/>
            <person name="Nagata Y."/>
            <person name="Naito S."/>
            <person name="Nakashima M."/>
            <person name="Nakama Y."/>
            <person name="Nakamichi Y."/>
            <person name="Nakamura M."/>
            <person name="Meguro A."/>
            <person name="Negishi M."/>
            <person name="Ohta I."/>
            <person name="Ohta T."/>
            <person name="Okamoto M."/>
            <person name="Ono N."/>
            <person name="Saji S."/>
            <person name="Sakaguchi M."/>
            <person name="Sakai K."/>
            <person name="Shibata M."/>
            <person name="Shimokawa T."/>
            <person name="Song J."/>
            <person name="Takazaki Y."/>
            <person name="Terasawa K."/>
            <person name="Tsugane M."/>
            <person name="Tsuji K."/>
            <person name="Ueda S."/>
            <person name="Waki K."/>
            <person name="Yamagata H."/>
            <person name="Yamamoto M."/>
            <person name="Yamamoto S."/>
            <person name="Yamane H."/>
            <person name="Yoshiki S."/>
            <person name="Yoshihara R."/>
            <person name="Yukawa K."/>
            <person name="Zhong H."/>
            <person name="Yano M."/>
            <person name="Yuan Q."/>
            <person name="Ouyang S."/>
            <person name="Liu J."/>
            <person name="Jones K.M."/>
            <person name="Gansberger K."/>
            <person name="Moffat K."/>
            <person name="Hill J."/>
            <person name="Bera J."/>
            <person name="Fadrosh D."/>
            <person name="Jin S."/>
            <person name="Johri S."/>
            <person name="Kim M."/>
            <person name="Overton L."/>
            <person name="Reardon M."/>
            <person name="Tsitrin T."/>
            <person name="Vuong H."/>
            <person name="Weaver B."/>
            <person name="Ciecko A."/>
            <person name="Tallon L."/>
            <person name="Jackson J."/>
            <person name="Pai G."/>
            <person name="Aken S.V."/>
            <person name="Utterback T."/>
            <person name="Reidmuller S."/>
            <person name="Feldblyum T."/>
            <person name="Hsiao J."/>
            <person name="Zismann V."/>
            <person name="Iobst S."/>
            <person name="de Vazeille A.R."/>
            <person name="Buell C.R."/>
            <person name="Ying K."/>
            <person name="Li Y."/>
            <person name="Lu T."/>
            <person name="Huang Y."/>
            <person name="Zhao Q."/>
            <person name="Feng Q."/>
            <person name="Zhang L."/>
            <person name="Zhu J."/>
            <person name="Weng Q."/>
            <person name="Mu J."/>
            <person name="Lu Y."/>
            <person name="Fan D."/>
            <person name="Liu Y."/>
            <person name="Guan J."/>
            <person name="Zhang Y."/>
            <person name="Yu S."/>
            <person name="Liu X."/>
            <person name="Zhang Y."/>
            <person name="Hong G."/>
            <person name="Han B."/>
            <person name="Choisne N."/>
            <person name="Demange N."/>
            <person name="Orjeda G."/>
            <person name="Samain S."/>
            <person name="Cattolico L."/>
            <person name="Pelletier E."/>
            <person name="Couloux A."/>
            <person name="Segurens B."/>
            <person name="Wincker P."/>
            <person name="D'Hont A."/>
            <person name="Scarpelli C."/>
            <person name="Weissenbach J."/>
            <person name="Salanoubat M."/>
            <person name="Quetier F."/>
            <person name="Yu Y."/>
            <person name="Kim H.R."/>
            <person name="Rambo T."/>
            <person name="Currie J."/>
            <person name="Collura K."/>
            <person name="Luo M."/>
            <person name="Yang T."/>
            <person name="Ammiraju J.S.S."/>
            <person name="Engler F."/>
            <person name="Soderlund C."/>
            <person name="Wing R.A."/>
            <person name="Palmer L.E."/>
            <person name="de la Bastide M."/>
            <person name="Spiegel L."/>
            <person name="Nascimento L."/>
            <person name="Zutavern T."/>
            <person name="O'Shaughnessy A."/>
            <person name="Dike S."/>
            <person name="Dedhia N."/>
            <person name="Preston R."/>
            <person name="Balija V."/>
            <person name="McCombie W.R."/>
            <person name="Chow T."/>
            <person name="Chen H."/>
            <person name="Chung M."/>
            <person name="Chen C."/>
            <person name="Shaw J."/>
            <person name="Wu H."/>
            <person name="Hsiao K."/>
            <person name="Chao Y."/>
            <person name="Chu M."/>
            <person name="Cheng C."/>
            <person name="Hour A."/>
            <person name="Lee P."/>
            <person name="Lin S."/>
            <person name="Lin Y."/>
            <person name="Liou J."/>
            <person name="Liu S."/>
            <person name="Hsing Y."/>
            <person name="Raghuvanshi S."/>
            <person name="Mohanty A."/>
            <person name="Bharti A.K."/>
            <person name="Gaur A."/>
            <person name="Gupta V."/>
            <person name="Kumar D."/>
            <person name="Ravi V."/>
            <person name="Vij S."/>
            <person name="Kapur A."/>
            <person name="Khurana P."/>
            <person name="Khurana P."/>
            <person name="Khurana J.P."/>
            <person name="Tyagi A.K."/>
            <person name="Gaikwad K."/>
            <person name="Singh A."/>
            <person name="Dalal V."/>
            <person name="Srivastava S."/>
            <person name="Dixit A."/>
            <person name="Pal A.K."/>
            <person name="Ghazi I.A."/>
            <person name="Yadav M."/>
            <person name="Pandit A."/>
            <person name="Bhargava A."/>
            <person name="Sureshbabu K."/>
            <person name="Batra K."/>
            <person name="Sharma T.R."/>
            <person name="Mohapatra T."/>
            <person name="Singh N.K."/>
            <person name="Messing J."/>
            <person name="Nelson A.B."/>
            <person name="Fuks G."/>
            <person name="Kavchok S."/>
            <person name="Keizer G."/>
            <person name="Linton E."/>
            <person name="Llaca V."/>
            <person name="Song R."/>
            <person name="Tanyolac B."/>
            <person name="Young S."/>
            <person name="Ho-Il K."/>
            <person name="Hahn J.H."/>
            <person name="Sangsakoo G."/>
            <person name="Vanavichit A."/>
            <person name="de Mattos Luiz.A.T."/>
            <person name="Zimmer P.D."/>
            <person name="Malone G."/>
            <person name="Dellagostin O."/>
            <person name="de Oliveira A.C."/>
            <person name="Bevan M."/>
            <person name="Bancroft I."/>
            <person name="Minx P."/>
            <person name="Cordum H."/>
            <person name="Wilson R."/>
            <person name="Cheng Z."/>
            <person name="Jin W."/>
            <person name="Jiang J."/>
            <person name="Leong S.A."/>
            <person name="Iwama H."/>
            <person name="Gojobori T."/>
            <person name="Itoh T."/>
            <person name="Niimura Y."/>
            <person name="Fujii Y."/>
            <person name="Habara T."/>
            <person name="Sakai H."/>
            <person name="Sato Y."/>
            <person name="Wilson G."/>
            <person name="Kumar K."/>
            <person name="McCouch S."/>
            <person name="Juretic N."/>
            <person name="Hoen D."/>
            <person name="Wright S."/>
            <person name="Bruskiewich R."/>
            <person name="Bureau T."/>
            <person name="Miyao A."/>
            <person name="Hirochika H."/>
            <person name="Nishikawa T."/>
            <person name="Kadowaki K."/>
            <person name="Sugiura M."/>
            <person name="Burr B."/>
            <person name="Sasaki T."/>
        </authorList>
    </citation>
    <scope>NUCLEOTIDE SEQUENCE [LARGE SCALE GENOMIC DNA]</scope>
    <source>
        <strain evidence="2">cv. Nipponbare</strain>
    </source>
</reference>
<dbReference type="AlphaFoldDB" id="A0A0P0WZ93"/>
<feature type="non-terminal residue" evidence="1">
    <location>
        <position position="1"/>
    </location>
</feature>
<reference evidence="1 2" key="3">
    <citation type="journal article" date="2013" name="Rice">
        <title>Improvement of the Oryza sativa Nipponbare reference genome using next generation sequence and optical map data.</title>
        <authorList>
            <person name="Kawahara Y."/>
            <person name="de la Bastide M."/>
            <person name="Hamilton J.P."/>
            <person name="Kanamori H."/>
            <person name="McCombie W.R."/>
            <person name="Ouyang S."/>
            <person name="Schwartz D.C."/>
            <person name="Tanaka T."/>
            <person name="Wu J."/>
            <person name="Zhou S."/>
            <person name="Childs K.L."/>
            <person name="Davidson R.M."/>
            <person name="Lin H."/>
            <person name="Quesada-Ocampo L."/>
            <person name="Vaillancourt B."/>
            <person name="Sakai H."/>
            <person name="Lee S.S."/>
            <person name="Kim J."/>
            <person name="Numa H."/>
            <person name="Itoh T."/>
            <person name="Buell C.R."/>
            <person name="Matsumoto T."/>
        </authorList>
    </citation>
    <scope>NUCLEOTIDE SEQUENCE [LARGE SCALE GENOMIC DNA]</scope>
    <source>
        <strain evidence="2">cv. Nipponbare</strain>
    </source>
</reference>
<sequence length="87" mass="9310">MSSRSLKPSMSSMCTSLITRSKSPGLSRSIRSAVAASLVINSRWYLHRRSNASRSMRQTGLSSTASTRKPSGNFLAAVACVAAMFVP</sequence>
<dbReference type="EMBL" id="AP014962">
    <property type="protein sequence ID" value="BAS98874.1"/>
    <property type="molecule type" value="Genomic_DNA"/>
</dbReference>
<accession>A0A0P0WZ93</accession>
<reference evidence="1 2" key="2">
    <citation type="journal article" date="2013" name="Plant Cell Physiol.">
        <title>Rice Annotation Project Database (RAP-DB): an integrative and interactive database for rice genomics.</title>
        <authorList>
            <person name="Sakai H."/>
            <person name="Lee S.S."/>
            <person name="Tanaka T."/>
            <person name="Numa H."/>
            <person name="Kim J."/>
            <person name="Kawahara Y."/>
            <person name="Wakimoto H."/>
            <person name="Yang C.C."/>
            <person name="Iwamoto M."/>
            <person name="Abe T."/>
            <person name="Yamada Y."/>
            <person name="Muto A."/>
            <person name="Inokuchi H."/>
            <person name="Ikemura T."/>
            <person name="Matsumoto T."/>
            <person name="Sasaki T."/>
            <person name="Itoh T."/>
        </authorList>
    </citation>
    <scope>NUCLEOTIDE SEQUENCE [LARGE SCALE GENOMIC DNA]</scope>
    <source>
        <strain evidence="2">cv. Nipponbare</strain>
    </source>
</reference>
<gene>
    <name evidence="1" type="ordered locus">Os06g0647150</name>
    <name evidence="1" type="ORF">OSNPB_060647150</name>
</gene>
<organism evidence="1 2">
    <name type="scientific">Oryza sativa subsp. japonica</name>
    <name type="common">Rice</name>
    <dbReference type="NCBI Taxonomy" id="39947"/>
    <lineage>
        <taxon>Eukaryota</taxon>
        <taxon>Viridiplantae</taxon>
        <taxon>Streptophyta</taxon>
        <taxon>Embryophyta</taxon>
        <taxon>Tracheophyta</taxon>
        <taxon>Spermatophyta</taxon>
        <taxon>Magnoliopsida</taxon>
        <taxon>Liliopsida</taxon>
        <taxon>Poales</taxon>
        <taxon>Poaceae</taxon>
        <taxon>BOP clade</taxon>
        <taxon>Oryzoideae</taxon>
        <taxon>Oryzeae</taxon>
        <taxon>Oryzinae</taxon>
        <taxon>Oryza</taxon>
        <taxon>Oryza sativa</taxon>
    </lineage>
</organism>
<dbReference type="PaxDb" id="39947-A0A0P0WZ93"/>
<keyword evidence="2" id="KW-1185">Reference proteome</keyword>
<dbReference type="Proteomes" id="UP000059680">
    <property type="component" value="Chromosome 6"/>
</dbReference>
<dbReference type="InParanoid" id="A0A0P0WZ93"/>
<protein>
    <submittedName>
        <fullName evidence="1">Os06g0647150 protein</fullName>
    </submittedName>
</protein>
<evidence type="ECO:0000313" key="2">
    <source>
        <dbReference type="Proteomes" id="UP000059680"/>
    </source>
</evidence>
<evidence type="ECO:0000313" key="1">
    <source>
        <dbReference type="EMBL" id="BAS98874.1"/>
    </source>
</evidence>